<name>A0A016VZ21_9BILA</name>
<evidence type="ECO:0000313" key="2">
    <source>
        <dbReference type="Proteomes" id="UP000024635"/>
    </source>
</evidence>
<comment type="caution">
    <text evidence="1">The sequence shown here is derived from an EMBL/GenBank/DDBJ whole genome shotgun (WGS) entry which is preliminary data.</text>
</comment>
<keyword evidence="2" id="KW-1185">Reference proteome</keyword>
<protein>
    <submittedName>
        <fullName evidence="1">Uncharacterized protein</fullName>
    </submittedName>
</protein>
<accession>A0A016VZ21</accession>
<evidence type="ECO:0000313" key="1">
    <source>
        <dbReference type="EMBL" id="EYC32645.1"/>
    </source>
</evidence>
<dbReference type="Proteomes" id="UP000024635">
    <property type="component" value="Unassembled WGS sequence"/>
</dbReference>
<proteinExistence type="predicted"/>
<reference evidence="2" key="1">
    <citation type="journal article" date="2015" name="Nat. Genet.">
        <title>The genome and transcriptome of the zoonotic hookworm Ancylostoma ceylanicum identify infection-specific gene families.</title>
        <authorList>
            <person name="Schwarz E.M."/>
            <person name="Hu Y."/>
            <person name="Antoshechkin I."/>
            <person name="Miller M.M."/>
            <person name="Sternberg P.W."/>
            <person name="Aroian R.V."/>
        </authorList>
    </citation>
    <scope>NUCLEOTIDE SEQUENCE</scope>
    <source>
        <strain evidence="2">HY135</strain>
    </source>
</reference>
<gene>
    <name evidence="1" type="primary">Acey_s0002.g1017</name>
    <name evidence="1" type="ORF">Y032_0002g1017</name>
</gene>
<dbReference type="EMBL" id="JARK01001338">
    <property type="protein sequence ID" value="EYC32645.1"/>
    <property type="molecule type" value="Genomic_DNA"/>
</dbReference>
<sequence length="129" mass="14616">MFRYYPTPAHPYHTARPVSRRFPTFGCRRILLTLLDPSPGIFLLPDVGARLSHRWTRLKMFPCYRTPAHPSHIAGQISGHFPASGRRRTLITPLDRFPTFGCRRTLVTSLDPSSGIFLLLDAGAPLPHR</sequence>
<dbReference type="AlphaFoldDB" id="A0A016VZ21"/>
<organism evidence="1 2">
    <name type="scientific">Ancylostoma ceylanicum</name>
    <dbReference type="NCBI Taxonomy" id="53326"/>
    <lineage>
        <taxon>Eukaryota</taxon>
        <taxon>Metazoa</taxon>
        <taxon>Ecdysozoa</taxon>
        <taxon>Nematoda</taxon>
        <taxon>Chromadorea</taxon>
        <taxon>Rhabditida</taxon>
        <taxon>Rhabditina</taxon>
        <taxon>Rhabditomorpha</taxon>
        <taxon>Strongyloidea</taxon>
        <taxon>Ancylostomatidae</taxon>
        <taxon>Ancylostomatinae</taxon>
        <taxon>Ancylostoma</taxon>
    </lineage>
</organism>